<dbReference type="GO" id="GO:0051287">
    <property type="term" value="F:NAD binding"/>
    <property type="evidence" value="ECO:0007669"/>
    <property type="project" value="InterPro"/>
</dbReference>
<dbReference type="FunFam" id="1.10.1040.10:FF:000001">
    <property type="entry name" value="Glycerol-3-phosphate dehydrogenase [NAD(P)+]"/>
    <property type="match status" value="1"/>
</dbReference>
<dbReference type="AlphaFoldDB" id="A0A9D1H2T8"/>
<evidence type="ECO:0000256" key="12">
    <source>
        <dbReference type="ARBA" id="ARBA00080511"/>
    </source>
</evidence>
<evidence type="ECO:0000313" key="21">
    <source>
        <dbReference type="Proteomes" id="UP000824165"/>
    </source>
</evidence>
<gene>
    <name evidence="13" type="primary">gpsA</name>
    <name evidence="20" type="ORF">IAA60_01925</name>
</gene>
<dbReference type="SUPFAM" id="SSF51735">
    <property type="entry name" value="NAD(P)-binding Rossmann-fold domains"/>
    <property type="match status" value="1"/>
</dbReference>
<evidence type="ECO:0000256" key="14">
    <source>
        <dbReference type="PIRSR" id="PIRSR000114-1"/>
    </source>
</evidence>
<comment type="caution">
    <text evidence="20">The sequence shown here is derived from an EMBL/GenBank/DDBJ whole genome shotgun (WGS) entry which is preliminary data.</text>
</comment>
<dbReference type="InterPro" id="IPR006168">
    <property type="entry name" value="G3P_DH_NAD-dep"/>
</dbReference>
<comment type="similarity">
    <text evidence="1 13 17">Belongs to the NAD-dependent glycerol-3-phosphate dehydrogenase family.</text>
</comment>
<reference evidence="20" key="2">
    <citation type="journal article" date="2021" name="PeerJ">
        <title>Extensive microbial diversity within the chicken gut microbiome revealed by metagenomics and culture.</title>
        <authorList>
            <person name="Gilroy R."/>
            <person name="Ravi A."/>
            <person name="Getino M."/>
            <person name="Pursley I."/>
            <person name="Horton D.L."/>
            <person name="Alikhan N.F."/>
            <person name="Baker D."/>
            <person name="Gharbi K."/>
            <person name="Hall N."/>
            <person name="Watson M."/>
            <person name="Adriaenssens E.M."/>
            <person name="Foster-Nyarko E."/>
            <person name="Jarju S."/>
            <person name="Secka A."/>
            <person name="Antonio M."/>
            <person name="Oren A."/>
            <person name="Chaudhuri R.R."/>
            <person name="La Ragione R."/>
            <person name="Hildebrand F."/>
            <person name="Pallen M.J."/>
        </authorList>
    </citation>
    <scope>NUCLEOTIDE SEQUENCE</scope>
    <source>
        <strain evidence="20">CHK181-108</strain>
    </source>
</reference>
<dbReference type="GO" id="GO:0006650">
    <property type="term" value="P:glycerophospholipid metabolic process"/>
    <property type="evidence" value="ECO:0007669"/>
    <property type="project" value="UniProtKB-UniRule"/>
</dbReference>
<feature type="binding site" evidence="15">
    <location>
        <begin position="252"/>
        <end position="253"/>
    </location>
    <ligand>
        <name>substrate</name>
    </ligand>
</feature>
<dbReference type="GO" id="GO:0046167">
    <property type="term" value="P:glycerol-3-phosphate biosynthetic process"/>
    <property type="evidence" value="ECO:0007669"/>
    <property type="project" value="UniProtKB-UniRule"/>
</dbReference>
<evidence type="ECO:0000256" key="4">
    <source>
        <dbReference type="ARBA" id="ARBA00023002"/>
    </source>
</evidence>
<dbReference type="InterPro" id="IPR008927">
    <property type="entry name" value="6-PGluconate_DH-like_C_sf"/>
</dbReference>
<feature type="binding site" evidence="13">
    <location>
        <position position="253"/>
    </location>
    <ligand>
        <name>sn-glycerol 3-phosphate</name>
        <dbReference type="ChEBI" id="CHEBI:57597"/>
    </ligand>
</feature>
<feature type="binding site" evidence="13">
    <location>
        <position position="11"/>
    </location>
    <ligand>
        <name>NADPH</name>
        <dbReference type="ChEBI" id="CHEBI:57783"/>
    </ligand>
</feature>
<keyword evidence="13" id="KW-0963">Cytoplasm</keyword>
<evidence type="ECO:0000256" key="13">
    <source>
        <dbReference type="HAMAP-Rule" id="MF_00394"/>
    </source>
</evidence>
<dbReference type="Pfam" id="PF01210">
    <property type="entry name" value="NAD_Gly3P_dh_N"/>
    <property type="match status" value="1"/>
</dbReference>
<organism evidence="20 21">
    <name type="scientific">Candidatus Ornithomonoglobus intestinigallinarum</name>
    <dbReference type="NCBI Taxonomy" id="2840894"/>
    <lineage>
        <taxon>Bacteria</taxon>
        <taxon>Bacillati</taxon>
        <taxon>Bacillota</taxon>
        <taxon>Clostridia</taxon>
        <taxon>Candidatus Ornithomonoglobus</taxon>
    </lineage>
</organism>
<dbReference type="InterPro" id="IPR006109">
    <property type="entry name" value="G3P_DH_NAD-dep_C"/>
</dbReference>
<evidence type="ECO:0000256" key="3">
    <source>
        <dbReference type="ARBA" id="ARBA00022857"/>
    </source>
</evidence>
<dbReference type="GO" id="GO:0008654">
    <property type="term" value="P:phospholipid biosynthetic process"/>
    <property type="evidence" value="ECO:0007669"/>
    <property type="project" value="UniProtKB-KW"/>
</dbReference>
<dbReference type="GO" id="GO:0047952">
    <property type="term" value="F:glycerol-3-phosphate dehydrogenase [NAD(P)+] activity"/>
    <property type="evidence" value="ECO:0007669"/>
    <property type="project" value="UniProtKB-UniRule"/>
</dbReference>
<evidence type="ECO:0000256" key="11">
    <source>
        <dbReference type="ARBA" id="ARBA00069372"/>
    </source>
</evidence>
<keyword evidence="3 13" id="KW-0521">NADP</keyword>
<dbReference type="NCBIfam" id="NF000941">
    <property type="entry name" value="PRK00094.1-3"/>
    <property type="match status" value="1"/>
</dbReference>
<evidence type="ECO:0000256" key="10">
    <source>
        <dbReference type="ARBA" id="ARBA00066687"/>
    </source>
</evidence>
<feature type="binding site" evidence="13">
    <location>
        <position position="276"/>
    </location>
    <ligand>
        <name>NADPH</name>
        <dbReference type="ChEBI" id="CHEBI:57783"/>
    </ligand>
</feature>
<evidence type="ECO:0000256" key="8">
    <source>
        <dbReference type="ARBA" id="ARBA00023264"/>
    </source>
</evidence>
<dbReference type="InterPro" id="IPR036291">
    <property type="entry name" value="NAD(P)-bd_dom_sf"/>
</dbReference>
<keyword evidence="4 13" id="KW-0560">Oxidoreductase</keyword>
<sequence>MKIAVIGSGGWGTAVSVLLANKGFDVFLRSWIQEETDRLNRDRENKEFLPGIKLPKNVVCTHDLAKSVKDAGLIVTAAPSPATRNTAKELAPVVADGQLIVNISKGIEEGTLMRLSEVYAQEIPQARIAVMSGPSHAEEVSRGLPTTNVAAGKNASDAEFVQDVFMSDMFRVYTSSDVAGVELGGSLKNVIALCAGISDGLGYGDNTKAALITRGLAEISRLGAAMGADERTFMGLSGMGDLIVTCTSMHSRNRRAGILLGKGKSLEETLDEVHMVVEGVNTAKAAYELSKKYGVEMPIVEEANNILYNGASPREAVLRLMKRGRKSEIREN</sequence>
<evidence type="ECO:0000256" key="16">
    <source>
        <dbReference type="PIRSR" id="PIRSR000114-3"/>
    </source>
</evidence>
<feature type="binding site" evidence="16">
    <location>
        <begin position="7"/>
        <end position="12"/>
    </location>
    <ligand>
        <name>NAD(+)</name>
        <dbReference type="ChEBI" id="CHEBI:57540"/>
    </ligand>
</feature>
<evidence type="ECO:0000256" key="2">
    <source>
        <dbReference type="ARBA" id="ARBA00022516"/>
    </source>
</evidence>
<evidence type="ECO:0000259" key="18">
    <source>
        <dbReference type="Pfam" id="PF01210"/>
    </source>
</evidence>
<feature type="binding site" evidence="13">
    <location>
        <position position="133"/>
    </location>
    <ligand>
        <name>sn-glycerol 3-phosphate</name>
        <dbReference type="ChEBI" id="CHEBI:57597"/>
    </ligand>
</feature>
<accession>A0A9D1H2T8</accession>
<feature type="binding site" evidence="13">
    <location>
        <position position="252"/>
    </location>
    <ligand>
        <name>sn-glycerol 3-phosphate</name>
        <dbReference type="ChEBI" id="CHEBI:57597"/>
    </ligand>
</feature>
<keyword evidence="13" id="KW-0547">Nucleotide-binding</keyword>
<dbReference type="FunFam" id="3.40.50.720:FF:000019">
    <property type="entry name" value="Glycerol-3-phosphate dehydrogenase [NAD(P)+]"/>
    <property type="match status" value="1"/>
</dbReference>
<evidence type="ECO:0000256" key="1">
    <source>
        <dbReference type="ARBA" id="ARBA00011009"/>
    </source>
</evidence>
<feature type="binding site" evidence="16">
    <location>
        <position position="137"/>
    </location>
    <ligand>
        <name>NAD(+)</name>
        <dbReference type="ChEBI" id="CHEBI:57540"/>
    </ligand>
</feature>
<feature type="binding site" evidence="13">
    <location>
        <position position="252"/>
    </location>
    <ligand>
        <name>NADPH</name>
        <dbReference type="ChEBI" id="CHEBI:57783"/>
    </ligand>
</feature>
<comment type="catalytic activity">
    <reaction evidence="9">
        <text>sn-glycerol 3-phosphate + NADP(+) = dihydroxyacetone phosphate + NADPH + H(+)</text>
        <dbReference type="Rhea" id="RHEA:11096"/>
        <dbReference type="ChEBI" id="CHEBI:15378"/>
        <dbReference type="ChEBI" id="CHEBI:57597"/>
        <dbReference type="ChEBI" id="CHEBI:57642"/>
        <dbReference type="ChEBI" id="CHEBI:57783"/>
        <dbReference type="ChEBI" id="CHEBI:58349"/>
        <dbReference type="EC" id="1.1.1.94"/>
    </reaction>
    <physiologicalReaction direction="right-to-left" evidence="9">
        <dbReference type="Rhea" id="RHEA:11098"/>
    </physiologicalReaction>
</comment>
<evidence type="ECO:0000256" key="9">
    <source>
        <dbReference type="ARBA" id="ARBA00052716"/>
    </source>
</evidence>
<dbReference type="EC" id="1.1.1.94" evidence="10 13"/>
<dbReference type="PANTHER" id="PTHR11728:SF1">
    <property type="entry name" value="GLYCEROL-3-PHOSPHATE DEHYDROGENASE [NAD(+)] 2, CHLOROPLASTIC"/>
    <property type="match status" value="1"/>
</dbReference>
<dbReference type="PANTHER" id="PTHR11728">
    <property type="entry name" value="GLYCEROL-3-PHOSPHATE DEHYDROGENASE"/>
    <property type="match status" value="1"/>
</dbReference>
<feature type="active site" description="Proton acceptor" evidence="13 14">
    <location>
        <position position="188"/>
    </location>
</feature>
<dbReference type="Gene3D" id="3.40.50.720">
    <property type="entry name" value="NAD(P)-binding Rossmann-like Domain"/>
    <property type="match status" value="1"/>
</dbReference>
<feature type="binding site" evidence="15">
    <location>
        <position position="105"/>
    </location>
    <ligand>
        <name>substrate</name>
    </ligand>
</feature>
<comment type="pathway">
    <text evidence="13">Membrane lipid metabolism; glycerophospholipid metabolism.</text>
</comment>
<feature type="binding site" evidence="13">
    <location>
        <position position="241"/>
    </location>
    <ligand>
        <name>sn-glycerol 3-phosphate</name>
        <dbReference type="ChEBI" id="CHEBI:57597"/>
    </ligand>
</feature>
<feature type="binding site" evidence="13">
    <location>
        <position position="188"/>
    </location>
    <ligand>
        <name>sn-glycerol 3-phosphate</name>
        <dbReference type="ChEBI" id="CHEBI:57597"/>
    </ligand>
</feature>
<feature type="binding site" evidence="13">
    <location>
        <position position="135"/>
    </location>
    <ligand>
        <name>sn-glycerol 3-phosphate</name>
        <dbReference type="ChEBI" id="CHEBI:57597"/>
    </ligand>
</feature>
<keyword evidence="8 13" id="KW-1208">Phospholipid metabolism</keyword>
<dbReference type="EMBL" id="DVLU01000016">
    <property type="protein sequence ID" value="HIT84642.1"/>
    <property type="molecule type" value="Genomic_DNA"/>
</dbReference>
<feature type="binding site" evidence="16">
    <location>
        <position position="252"/>
    </location>
    <ligand>
        <name>NAD(+)</name>
        <dbReference type="ChEBI" id="CHEBI:57540"/>
    </ligand>
</feature>
<comment type="subcellular location">
    <subcellularLocation>
        <location evidence="13">Cytoplasm</location>
    </subcellularLocation>
</comment>
<keyword evidence="5 13" id="KW-0520">NAD</keyword>
<keyword evidence="2 13" id="KW-0444">Lipid biosynthesis</keyword>
<feature type="binding site" evidence="13">
    <location>
        <position position="137"/>
    </location>
    <ligand>
        <name>NADPH</name>
        <dbReference type="ChEBI" id="CHEBI:57783"/>
    </ligand>
</feature>
<evidence type="ECO:0000256" key="17">
    <source>
        <dbReference type="RuleBase" id="RU000437"/>
    </source>
</evidence>
<dbReference type="PROSITE" id="PS00957">
    <property type="entry name" value="NAD_G3PDH"/>
    <property type="match status" value="1"/>
</dbReference>
<evidence type="ECO:0000256" key="15">
    <source>
        <dbReference type="PIRSR" id="PIRSR000114-2"/>
    </source>
</evidence>
<proteinExistence type="inferred from homology"/>
<dbReference type="SUPFAM" id="SSF48179">
    <property type="entry name" value="6-phosphogluconate dehydrogenase C-terminal domain-like"/>
    <property type="match status" value="1"/>
</dbReference>
<feature type="binding site" evidence="13">
    <location>
        <position position="278"/>
    </location>
    <ligand>
        <name>NADPH</name>
        <dbReference type="ChEBI" id="CHEBI:57783"/>
    </ligand>
</feature>
<comment type="caution">
    <text evidence="13">Lacks conserved residue(s) required for the propagation of feature annotation.</text>
</comment>
<comment type="function">
    <text evidence="13">Catalyzes the reduction of the glycolytic intermediate dihydroxyacetone phosphate (DHAP) to sn-glycerol 3-phosphate (G3P), the key precursor for phospholipid synthesis.</text>
</comment>
<evidence type="ECO:0000259" key="19">
    <source>
        <dbReference type="Pfam" id="PF07479"/>
    </source>
</evidence>
<keyword evidence="7 13" id="KW-0594">Phospholipid biosynthesis</keyword>
<protein>
    <recommendedName>
        <fullName evidence="11 13">Glycerol-3-phosphate dehydrogenase [NAD(P)+]</fullName>
        <ecNumber evidence="10 13">1.1.1.94</ecNumber>
    </recommendedName>
    <alternativeName>
        <fullName evidence="13">NAD(P)(+)-dependent glycerol-3-phosphate dehydrogenase</fullName>
    </alternativeName>
    <alternativeName>
        <fullName evidence="12 13">NAD(P)H-dependent dihydroxyacetone-phosphate reductase</fullName>
    </alternativeName>
</protein>
<feature type="binding site" evidence="13">
    <location>
        <position position="251"/>
    </location>
    <ligand>
        <name>sn-glycerol 3-phosphate</name>
        <dbReference type="ChEBI" id="CHEBI:57597"/>
    </ligand>
</feature>
<keyword evidence="6 13" id="KW-0443">Lipid metabolism</keyword>
<comment type="catalytic activity">
    <reaction evidence="13">
        <text>sn-glycerol 3-phosphate + NAD(+) = dihydroxyacetone phosphate + NADH + H(+)</text>
        <dbReference type="Rhea" id="RHEA:11092"/>
        <dbReference type="ChEBI" id="CHEBI:15378"/>
        <dbReference type="ChEBI" id="CHEBI:57540"/>
        <dbReference type="ChEBI" id="CHEBI:57597"/>
        <dbReference type="ChEBI" id="CHEBI:57642"/>
        <dbReference type="ChEBI" id="CHEBI:57945"/>
        <dbReference type="EC" id="1.1.1.94"/>
    </reaction>
</comment>
<dbReference type="InterPro" id="IPR013328">
    <property type="entry name" value="6PGD_dom2"/>
</dbReference>
<feature type="binding site" evidence="13">
    <location>
        <position position="105"/>
    </location>
    <ligand>
        <name>NADPH</name>
        <dbReference type="ChEBI" id="CHEBI:57783"/>
    </ligand>
</feature>
<dbReference type="NCBIfam" id="NF000940">
    <property type="entry name" value="PRK00094.1-2"/>
    <property type="match status" value="1"/>
</dbReference>
<dbReference type="PIRSF" id="PIRSF000114">
    <property type="entry name" value="Glycerol-3-P_dh"/>
    <property type="match status" value="1"/>
</dbReference>
<feature type="domain" description="Glycerol-3-phosphate dehydrogenase NAD-dependent C-terminal" evidence="19">
    <location>
        <begin position="177"/>
        <end position="317"/>
    </location>
</feature>
<dbReference type="GO" id="GO:0046168">
    <property type="term" value="P:glycerol-3-phosphate catabolic process"/>
    <property type="evidence" value="ECO:0007669"/>
    <property type="project" value="InterPro"/>
</dbReference>
<dbReference type="Pfam" id="PF07479">
    <property type="entry name" value="NAD_Gly3P_dh_C"/>
    <property type="match status" value="1"/>
</dbReference>
<evidence type="ECO:0000256" key="7">
    <source>
        <dbReference type="ARBA" id="ARBA00023209"/>
    </source>
</evidence>
<feature type="binding site" evidence="13">
    <location>
        <position position="105"/>
    </location>
    <ligand>
        <name>sn-glycerol 3-phosphate</name>
        <dbReference type="ChEBI" id="CHEBI:57597"/>
    </ligand>
</feature>
<dbReference type="HAMAP" id="MF_00394">
    <property type="entry name" value="NAD_Glyc3P_dehydrog"/>
    <property type="match status" value="1"/>
</dbReference>
<name>A0A9D1H2T8_9FIRM</name>
<reference evidence="20" key="1">
    <citation type="submission" date="2020-10" db="EMBL/GenBank/DDBJ databases">
        <authorList>
            <person name="Gilroy R."/>
        </authorList>
    </citation>
    <scope>NUCLEOTIDE SEQUENCE</scope>
    <source>
        <strain evidence="20">CHK181-108</strain>
    </source>
</reference>
<dbReference type="GO" id="GO:0005975">
    <property type="term" value="P:carbohydrate metabolic process"/>
    <property type="evidence" value="ECO:0007669"/>
    <property type="project" value="InterPro"/>
</dbReference>
<dbReference type="Gene3D" id="1.10.1040.10">
    <property type="entry name" value="N-(1-d-carboxylethyl)-l-norvaline Dehydrogenase, domain 2"/>
    <property type="match status" value="1"/>
</dbReference>
<dbReference type="Proteomes" id="UP000824165">
    <property type="component" value="Unassembled WGS sequence"/>
</dbReference>
<dbReference type="GO" id="GO:0005829">
    <property type="term" value="C:cytosol"/>
    <property type="evidence" value="ECO:0007669"/>
    <property type="project" value="TreeGrafter"/>
</dbReference>
<dbReference type="PRINTS" id="PR00077">
    <property type="entry name" value="GPDHDRGNASE"/>
</dbReference>
<evidence type="ECO:0000313" key="20">
    <source>
        <dbReference type="EMBL" id="HIT84642.1"/>
    </source>
</evidence>
<feature type="domain" description="Glycerol-3-phosphate dehydrogenase NAD-dependent N-terminal" evidence="18">
    <location>
        <begin position="2"/>
        <end position="156"/>
    </location>
</feature>
<evidence type="ECO:0000256" key="5">
    <source>
        <dbReference type="ARBA" id="ARBA00023027"/>
    </source>
</evidence>
<dbReference type="InterPro" id="IPR011128">
    <property type="entry name" value="G3P_DH_NAD-dep_N"/>
</dbReference>
<dbReference type="NCBIfam" id="NF000942">
    <property type="entry name" value="PRK00094.1-4"/>
    <property type="match status" value="1"/>
</dbReference>
<evidence type="ECO:0000256" key="6">
    <source>
        <dbReference type="ARBA" id="ARBA00023098"/>
    </source>
</evidence>